<dbReference type="CDD" id="cd02440">
    <property type="entry name" value="AdoMet_MTases"/>
    <property type="match status" value="1"/>
</dbReference>
<dbReference type="Pfam" id="PF13649">
    <property type="entry name" value="Methyltransf_25"/>
    <property type="match status" value="1"/>
</dbReference>
<feature type="domain" description="Methyltransferase" evidence="4">
    <location>
        <begin position="40"/>
        <end position="132"/>
    </location>
</feature>
<dbReference type="InterPro" id="IPR050447">
    <property type="entry name" value="Erg6_SMT_methyltransf"/>
</dbReference>
<keyword evidence="1 5" id="KW-0489">Methyltransferase</keyword>
<dbReference type="PANTHER" id="PTHR44068">
    <property type="entry name" value="ZGC:194242"/>
    <property type="match status" value="1"/>
</dbReference>
<proteinExistence type="predicted"/>
<dbReference type="InterPro" id="IPR023576">
    <property type="entry name" value="UbiE/COQ5_MeTrFase_CS"/>
</dbReference>
<evidence type="ECO:0000259" key="4">
    <source>
        <dbReference type="Pfam" id="PF13649"/>
    </source>
</evidence>
<dbReference type="PANTHER" id="PTHR44068:SF11">
    <property type="entry name" value="GERANYL DIPHOSPHATE 2-C-METHYLTRANSFERASE"/>
    <property type="match status" value="1"/>
</dbReference>
<dbReference type="RefSeq" id="WP_148975608.1">
    <property type="nucleotide sequence ID" value="NZ_JBNIKT010000001.1"/>
</dbReference>
<reference evidence="5 6" key="1">
    <citation type="submission" date="2019-08" db="EMBL/GenBank/DDBJ databases">
        <title>Bacillus genomes from the desert of Cuatro Cienegas, Coahuila.</title>
        <authorList>
            <person name="Olmedo-Alvarez G."/>
        </authorList>
    </citation>
    <scope>NUCLEOTIDE SEQUENCE [LARGE SCALE GENOMIC DNA]</scope>
    <source>
        <strain evidence="5 6">CH446_14T</strain>
    </source>
</reference>
<evidence type="ECO:0000313" key="6">
    <source>
        <dbReference type="Proteomes" id="UP000322139"/>
    </source>
</evidence>
<protein>
    <submittedName>
        <fullName evidence="5">Class I SAM-dependent methyltransferase</fullName>
    </submittedName>
</protein>
<dbReference type="PROSITE" id="PS01184">
    <property type="entry name" value="UBIE_2"/>
    <property type="match status" value="1"/>
</dbReference>
<evidence type="ECO:0000256" key="3">
    <source>
        <dbReference type="ARBA" id="ARBA00022691"/>
    </source>
</evidence>
<dbReference type="Gene3D" id="3.40.50.150">
    <property type="entry name" value="Vaccinia Virus protein VP39"/>
    <property type="match status" value="1"/>
</dbReference>
<accession>A0A5D4R658</accession>
<dbReference type="GO" id="GO:0008168">
    <property type="term" value="F:methyltransferase activity"/>
    <property type="evidence" value="ECO:0007669"/>
    <property type="project" value="UniProtKB-KW"/>
</dbReference>
<keyword evidence="3" id="KW-0949">S-adenosyl-L-methionine</keyword>
<keyword evidence="2 5" id="KW-0808">Transferase</keyword>
<evidence type="ECO:0000256" key="1">
    <source>
        <dbReference type="ARBA" id="ARBA00022603"/>
    </source>
</evidence>
<evidence type="ECO:0000313" key="5">
    <source>
        <dbReference type="EMBL" id="TYS46875.1"/>
    </source>
</evidence>
<name>A0A5D4R658_9BACI</name>
<comment type="caution">
    <text evidence="5">The sequence shown here is derived from an EMBL/GenBank/DDBJ whole genome shotgun (WGS) entry which is preliminary data.</text>
</comment>
<evidence type="ECO:0000256" key="2">
    <source>
        <dbReference type="ARBA" id="ARBA00022679"/>
    </source>
</evidence>
<gene>
    <name evidence="5" type="ORF">FZD51_15520</name>
</gene>
<dbReference type="InterPro" id="IPR041698">
    <property type="entry name" value="Methyltransf_25"/>
</dbReference>
<dbReference type="GO" id="GO:0032259">
    <property type="term" value="P:methylation"/>
    <property type="evidence" value="ECO:0007669"/>
    <property type="project" value="UniProtKB-KW"/>
</dbReference>
<dbReference type="InterPro" id="IPR029063">
    <property type="entry name" value="SAM-dependent_MTases_sf"/>
</dbReference>
<dbReference type="SUPFAM" id="SSF53335">
    <property type="entry name" value="S-adenosyl-L-methionine-dependent methyltransferases"/>
    <property type="match status" value="1"/>
</dbReference>
<dbReference type="Proteomes" id="UP000322139">
    <property type="component" value="Unassembled WGS sequence"/>
</dbReference>
<dbReference type="AlphaFoldDB" id="A0A5D4R658"/>
<sequence>MKPSYQDALAFFGMGGAHPGGLALTKRVLGMEQLSGRAKVLDAGCGTGQTAAFIAKSFKCQVTAIDRHPLMIGQAKKRFAQEGLAVNALRENIENLSFADNSFDYIIAESVIIFTSIEQSLKEIKRVLKPGGIFLDLEMTAEEPLNPQEKNQIQSVYSIKRLLTEGEWLETYTSEGFRSPRTVAANSIYGEIINSPWDQQPEIANPHLVNPKYEHILIEHQKLLAIYAERLGYRVYRMQK</sequence>
<organism evidence="5 6">
    <name type="scientific">Bacillus infantis</name>
    <dbReference type="NCBI Taxonomy" id="324767"/>
    <lineage>
        <taxon>Bacteria</taxon>
        <taxon>Bacillati</taxon>
        <taxon>Bacillota</taxon>
        <taxon>Bacilli</taxon>
        <taxon>Bacillales</taxon>
        <taxon>Bacillaceae</taxon>
        <taxon>Bacillus</taxon>
    </lineage>
</organism>
<dbReference type="EMBL" id="VTER01000007">
    <property type="protein sequence ID" value="TYS46875.1"/>
    <property type="molecule type" value="Genomic_DNA"/>
</dbReference>